<dbReference type="RefSeq" id="WP_074814051.1">
    <property type="nucleotide sequence ID" value="NZ_FNTI01000001.1"/>
</dbReference>
<keyword evidence="2" id="KW-0489">Methyltransferase</keyword>
<dbReference type="PANTHER" id="PTHR43591">
    <property type="entry name" value="METHYLTRANSFERASE"/>
    <property type="match status" value="1"/>
</dbReference>
<proteinExistence type="predicted"/>
<organism evidence="2 3">
    <name type="scientific">Bradyrhizobium lablabi</name>
    <dbReference type="NCBI Taxonomy" id="722472"/>
    <lineage>
        <taxon>Bacteria</taxon>
        <taxon>Pseudomonadati</taxon>
        <taxon>Pseudomonadota</taxon>
        <taxon>Alphaproteobacteria</taxon>
        <taxon>Hyphomicrobiales</taxon>
        <taxon>Nitrobacteraceae</taxon>
        <taxon>Bradyrhizobium</taxon>
    </lineage>
</organism>
<keyword evidence="2" id="KW-0830">Ubiquinone</keyword>
<protein>
    <submittedName>
        <fullName evidence="2">Ubiquinone/menaquinone biosynthesis C-methylase UbiE</fullName>
    </submittedName>
</protein>
<dbReference type="InterPro" id="IPR041698">
    <property type="entry name" value="Methyltransf_25"/>
</dbReference>
<dbReference type="OrthoDB" id="8153637at2"/>
<dbReference type="EMBL" id="FNTI01000001">
    <property type="protein sequence ID" value="SEB83462.1"/>
    <property type="molecule type" value="Genomic_DNA"/>
</dbReference>
<dbReference type="InterPro" id="IPR029063">
    <property type="entry name" value="SAM-dependent_MTases_sf"/>
</dbReference>
<feature type="domain" description="Methyltransferase" evidence="1">
    <location>
        <begin position="63"/>
        <end position="155"/>
    </location>
</feature>
<dbReference type="CDD" id="cd02440">
    <property type="entry name" value="AdoMet_MTases"/>
    <property type="match status" value="1"/>
</dbReference>
<keyword evidence="2" id="KW-0808">Transferase</keyword>
<name>A0A1H4MM86_9BRAD</name>
<evidence type="ECO:0000259" key="1">
    <source>
        <dbReference type="Pfam" id="PF13649"/>
    </source>
</evidence>
<dbReference type="GO" id="GO:0008168">
    <property type="term" value="F:methyltransferase activity"/>
    <property type="evidence" value="ECO:0007669"/>
    <property type="project" value="UniProtKB-KW"/>
</dbReference>
<reference evidence="2 3" key="1">
    <citation type="submission" date="2016-10" db="EMBL/GenBank/DDBJ databases">
        <authorList>
            <person name="de Groot N.N."/>
        </authorList>
    </citation>
    <scope>NUCLEOTIDE SEQUENCE [LARGE SCALE GENOMIC DNA]</scope>
    <source>
        <strain evidence="2 3">GAS522</strain>
    </source>
</reference>
<evidence type="ECO:0000313" key="2">
    <source>
        <dbReference type="EMBL" id="SEB83462.1"/>
    </source>
</evidence>
<evidence type="ECO:0000313" key="3">
    <source>
        <dbReference type="Proteomes" id="UP000183208"/>
    </source>
</evidence>
<dbReference type="SUPFAM" id="SSF53335">
    <property type="entry name" value="S-adenosyl-L-methionine-dependent methyltransferases"/>
    <property type="match status" value="1"/>
</dbReference>
<dbReference type="Pfam" id="PF13649">
    <property type="entry name" value="Methyltransf_25"/>
    <property type="match status" value="1"/>
</dbReference>
<dbReference type="GO" id="GO:0032259">
    <property type="term" value="P:methylation"/>
    <property type="evidence" value="ECO:0007669"/>
    <property type="project" value="UniProtKB-KW"/>
</dbReference>
<dbReference type="PANTHER" id="PTHR43591:SF24">
    <property type="entry name" value="2-METHOXY-6-POLYPRENYL-1,4-BENZOQUINOL METHYLASE, MITOCHONDRIAL"/>
    <property type="match status" value="1"/>
</dbReference>
<accession>A0A1H4MM86</accession>
<dbReference type="Gene3D" id="3.40.50.150">
    <property type="entry name" value="Vaccinia Virus protein VP39"/>
    <property type="match status" value="1"/>
</dbReference>
<dbReference type="AlphaFoldDB" id="A0A1H4MM86"/>
<gene>
    <name evidence="2" type="ORF">SAMN05444171_0032</name>
</gene>
<sequence length="284" mass="30902">MARPASAATNSPQSSGLAPDLVALKTRQQAAWSSGNYAVVGSTLQIVGEQLCEALDLKSGSKVLDVAAGNGMMSLAAARRWCDVTSTDYVPALLDRGRARAAAEGMTIAFEEADAENLPFDDNSFDTVVSTFGVIFTPNQDRAAAELMRVCRPKGQIGLANWTPEGFIGQVFKILGKYLPPPAGARSPALWGTHARMTEMFDAGARSIKVESRLYNFRYRSPTHFLDIFKTFYGPVLKAFAALEPARQEELHNDLHALIVRMNRSGDATMVVPSEYLEVVITKR</sequence>
<dbReference type="Proteomes" id="UP000183208">
    <property type="component" value="Unassembled WGS sequence"/>
</dbReference>